<sequence length="33" mass="3579">MDGGVTEEEMGFEGEIGGESERGVRENGFREGM</sequence>
<evidence type="ECO:0000313" key="2">
    <source>
        <dbReference type="EMBL" id="GMN74171.1"/>
    </source>
</evidence>
<feature type="compositionally biased region" description="Basic and acidic residues" evidence="1">
    <location>
        <begin position="19"/>
        <end position="33"/>
    </location>
</feature>
<accession>A0AA88EG41</accession>
<organism evidence="2 3">
    <name type="scientific">Ficus carica</name>
    <name type="common">Common fig</name>
    <dbReference type="NCBI Taxonomy" id="3494"/>
    <lineage>
        <taxon>Eukaryota</taxon>
        <taxon>Viridiplantae</taxon>
        <taxon>Streptophyta</taxon>
        <taxon>Embryophyta</taxon>
        <taxon>Tracheophyta</taxon>
        <taxon>Spermatophyta</taxon>
        <taxon>Magnoliopsida</taxon>
        <taxon>eudicotyledons</taxon>
        <taxon>Gunneridae</taxon>
        <taxon>Pentapetalae</taxon>
        <taxon>rosids</taxon>
        <taxon>fabids</taxon>
        <taxon>Rosales</taxon>
        <taxon>Moraceae</taxon>
        <taxon>Ficeae</taxon>
        <taxon>Ficus</taxon>
    </lineage>
</organism>
<dbReference type="AlphaFoldDB" id="A0AA88EG41"/>
<name>A0AA88EG41_FICCA</name>
<evidence type="ECO:0000313" key="3">
    <source>
        <dbReference type="Proteomes" id="UP001187192"/>
    </source>
</evidence>
<feature type="region of interest" description="Disordered" evidence="1">
    <location>
        <begin position="1"/>
        <end position="33"/>
    </location>
</feature>
<reference evidence="2" key="1">
    <citation type="submission" date="2023-07" db="EMBL/GenBank/DDBJ databases">
        <title>draft genome sequence of fig (Ficus carica).</title>
        <authorList>
            <person name="Takahashi T."/>
            <person name="Nishimura K."/>
        </authorList>
    </citation>
    <scope>NUCLEOTIDE SEQUENCE</scope>
</reference>
<protein>
    <submittedName>
        <fullName evidence="2">Uncharacterized protein</fullName>
    </submittedName>
</protein>
<evidence type="ECO:0000256" key="1">
    <source>
        <dbReference type="SAM" id="MobiDB-lite"/>
    </source>
</evidence>
<dbReference type="EMBL" id="BTGU01013411">
    <property type="protein sequence ID" value="GMN74171.1"/>
    <property type="molecule type" value="Genomic_DNA"/>
</dbReference>
<keyword evidence="3" id="KW-1185">Reference proteome</keyword>
<proteinExistence type="predicted"/>
<dbReference type="Proteomes" id="UP001187192">
    <property type="component" value="Unassembled WGS sequence"/>
</dbReference>
<comment type="caution">
    <text evidence="2">The sequence shown here is derived from an EMBL/GenBank/DDBJ whole genome shotgun (WGS) entry which is preliminary data.</text>
</comment>
<feature type="compositionally biased region" description="Acidic residues" evidence="1">
    <location>
        <begin position="1"/>
        <end position="18"/>
    </location>
</feature>
<gene>
    <name evidence="2" type="ORF">TIFTF001_053805</name>
</gene>
<feature type="non-terminal residue" evidence="2">
    <location>
        <position position="33"/>
    </location>
</feature>